<keyword evidence="3" id="KW-1185">Reference proteome</keyword>
<protein>
    <submittedName>
        <fullName evidence="2">Uncharacterized protein</fullName>
    </submittedName>
</protein>
<name>A0ABR1IIK4_9HYPO</name>
<dbReference type="Proteomes" id="UP001498421">
    <property type="component" value="Unassembled WGS sequence"/>
</dbReference>
<feature type="region of interest" description="Disordered" evidence="1">
    <location>
        <begin position="1"/>
        <end position="100"/>
    </location>
</feature>
<feature type="region of interest" description="Disordered" evidence="1">
    <location>
        <begin position="266"/>
        <end position="298"/>
    </location>
</feature>
<feature type="compositionally biased region" description="Polar residues" evidence="1">
    <location>
        <begin position="17"/>
        <end position="26"/>
    </location>
</feature>
<feature type="compositionally biased region" description="Basic and acidic residues" evidence="1">
    <location>
        <begin position="63"/>
        <end position="74"/>
    </location>
</feature>
<gene>
    <name evidence="2" type="ORF">QQZ08_000872</name>
</gene>
<evidence type="ECO:0000313" key="2">
    <source>
        <dbReference type="EMBL" id="KAK7432663.1"/>
    </source>
</evidence>
<organism evidence="2 3">
    <name type="scientific">Neonectria magnoliae</name>
    <dbReference type="NCBI Taxonomy" id="2732573"/>
    <lineage>
        <taxon>Eukaryota</taxon>
        <taxon>Fungi</taxon>
        <taxon>Dikarya</taxon>
        <taxon>Ascomycota</taxon>
        <taxon>Pezizomycotina</taxon>
        <taxon>Sordariomycetes</taxon>
        <taxon>Hypocreomycetidae</taxon>
        <taxon>Hypocreales</taxon>
        <taxon>Nectriaceae</taxon>
        <taxon>Neonectria</taxon>
    </lineage>
</organism>
<feature type="region of interest" description="Disordered" evidence="1">
    <location>
        <begin position="312"/>
        <end position="341"/>
    </location>
</feature>
<feature type="region of interest" description="Disordered" evidence="1">
    <location>
        <begin position="158"/>
        <end position="238"/>
    </location>
</feature>
<dbReference type="EMBL" id="JAZAVK010000004">
    <property type="protein sequence ID" value="KAK7432663.1"/>
    <property type="molecule type" value="Genomic_DNA"/>
</dbReference>
<accession>A0ABR1IIK4</accession>
<proteinExistence type="predicted"/>
<reference evidence="2 3" key="1">
    <citation type="journal article" date="2025" name="Microbiol. Resour. Announc.">
        <title>Draft genome sequences for Neonectria magnoliae and Neonectria punicea, canker pathogens of Liriodendron tulipifera and Acer saccharum in West Virginia.</title>
        <authorList>
            <person name="Petronek H.M."/>
            <person name="Kasson M.T."/>
            <person name="Metheny A.M."/>
            <person name="Stauder C.M."/>
            <person name="Lovett B."/>
            <person name="Lynch S.C."/>
            <person name="Garnas J.R."/>
            <person name="Kasson L.R."/>
            <person name="Stajich J.E."/>
        </authorList>
    </citation>
    <scope>NUCLEOTIDE SEQUENCE [LARGE SCALE GENOMIC DNA]</scope>
    <source>
        <strain evidence="2 3">NRRL 64651</strain>
    </source>
</reference>
<sequence>MPHQFALPIRLKPQPVPSNHESPTSQANSNSNASPACGLRRAPILPRPRSGPHGRVINRHRIGRENAKPEKTQDDVASTAPADVDPFKSTPWTENPPPFLHNSMIFPSSAHDHTEDEQAVWAMPESDGSLLNTPSPEPPAELLAEHADLLKLVGEHFRLDSSESPSPEPQITRVRSTSSYLSKGIRSTRIQSPVSGEPVHKLSLSNLSQFGRSNNRSSDFRSTSTSAKSRSTSAASSTQEAIADAAAVINQWQGERKPIESYHRYELNSSGEESSSEQGSFNSDKLYSNSSSNDTKPPRYSEIIEMKNQYDGVGDAPQSHPESPLPSAYQRKWPQGAKRKASQFSLRSLTKPLAKRPRLAIKRIASNALRGGSRQFCRARELMKRQREEEMKQYAAWKAMRRRSKPGDALKGKFEKGFGTFSIERSRYGHKMWWKDGVEKYHAPKWLQFDASCMRK</sequence>
<feature type="compositionally biased region" description="Polar residues" evidence="1">
    <location>
        <begin position="203"/>
        <end position="217"/>
    </location>
</feature>
<evidence type="ECO:0000313" key="3">
    <source>
        <dbReference type="Proteomes" id="UP001498421"/>
    </source>
</evidence>
<feature type="compositionally biased region" description="Basic residues" evidence="1">
    <location>
        <begin position="50"/>
        <end position="62"/>
    </location>
</feature>
<feature type="compositionally biased region" description="Low complexity" evidence="1">
    <location>
        <begin position="269"/>
        <end position="280"/>
    </location>
</feature>
<comment type="caution">
    <text evidence="2">The sequence shown here is derived from an EMBL/GenBank/DDBJ whole genome shotgun (WGS) entry which is preliminary data.</text>
</comment>
<evidence type="ECO:0000256" key="1">
    <source>
        <dbReference type="SAM" id="MobiDB-lite"/>
    </source>
</evidence>
<feature type="compositionally biased region" description="Low complexity" evidence="1">
    <location>
        <begin position="27"/>
        <end position="36"/>
    </location>
</feature>
<feature type="compositionally biased region" description="Low complexity" evidence="1">
    <location>
        <begin position="221"/>
        <end position="238"/>
    </location>
</feature>
<feature type="compositionally biased region" description="Polar residues" evidence="1">
    <location>
        <begin position="281"/>
        <end position="295"/>
    </location>
</feature>